<dbReference type="EMBL" id="HF545616">
    <property type="protein sequence ID" value="CCO04368.1"/>
    <property type="molecule type" value="Genomic_DNA"/>
</dbReference>
<evidence type="ECO:0000313" key="2">
    <source>
        <dbReference type="Proteomes" id="UP000027600"/>
    </source>
</evidence>
<evidence type="ECO:0000313" key="1">
    <source>
        <dbReference type="EMBL" id="CCO04368.1"/>
    </source>
</evidence>
<proteinExistence type="predicted"/>
<organism evidence="1 2">
    <name type="scientific">Ruminococcus bicirculans</name>
    <name type="common">ex Wegman et al. 2014</name>
    <dbReference type="NCBI Taxonomy" id="1160721"/>
    <lineage>
        <taxon>Bacteria</taxon>
        <taxon>Bacillati</taxon>
        <taxon>Bacillota</taxon>
        <taxon>Clostridia</taxon>
        <taxon>Eubacteriales</taxon>
        <taxon>Oscillospiraceae</taxon>
        <taxon>Ruminococcus</taxon>
    </lineage>
</organism>
<reference evidence="1 2" key="1">
    <citation type="journal article" date="2014" name="Int. J. Syst. Evol. Microbiol.">
        <title>Complete genome of a new Firmicutes species belonging to the dominant human colonic microbiota ('Ruminococcus bicirculans') reveals two chromosomes and a selective capacity to utilize plant glucans.</title>
        <authorList>
            <consortium name="NISC Comparative Sequencing Program"/>
            <person name="Wegmann U."/>
            <person name="Louis P."/>
            <person name="Goesmann A."/>
            <person name="Henrissat B."/>
            <person name="Duncan S.H."/>
            <person name="Flint H.J."/>
        </authorList>
    </citation>
    <scope>NUCLEOTIDE SEQUENCE [LARGE SCALE GENOMIC DNA]</scope>
    <source>
        <strain evidence="1 2">80/3</strain>
    </source>
</reference>
<gene>
    <name evidence="1" type="ORF">RBI_I00645</name>
</gene>
<accession>A0ABP1WG54</accession>
<keyword evidence="2" id="KW-1185">Reference proteome</keyword>
<dbReference type="Proteomes" id="UP000027600">
    <property type="component" value="Chromosome I"/>
</dbReference>
<sequence>MKLANVKNQEYTKEMFKDIAFFTLAEPGAMGDGNLMEFITAEGEKFSLFFSEEMPYSKVKEYFPALDDCYWNGPESDESCRTEFVFYLSKDERNFKHTKPPKNYTHLYEGFGNHICIRKDYYPVVEPIIRDLIEKNELVNWYKRTEKIINAIKNLTAEKKKENIKCD</sequence>
<protein>
    <submittedName>
        <fullName evidence="1">Uncharacterized protein</fullName>
    </submittedName>
</protein>
<name>A0ABP1WG54_9FIRM</name>